<dbReference type="OrthoDB" id="5981048at2759"/>
<sequence>MTSISKSSELNLNRLVHLALNSSPQVGIVNFNLLKTFLLELLKALNLQQFEPKFGEDSDINTLVNDAIQSEADHEKYVNLLSEKNDKKDSKSDGSDSKSAFSLLTSDLKPLSFERFKKLEDKLARFEQQMAALNSLPSNQQIIDRSKDSKSGHILEIWQYTQLSKRLESNEEGITKLTSLVQDLINEINELRENQSRNDGDIKKLNDKYNELLNRINAVDKTIKSLPSSDQLKDLENELETLKKFIGKIDKFDDRLGDIMDQIKAIESKIVNVVTHPDLDLYVTWPSLENSLKGLKEALDTAMKREPVVNEETQTVYIREKSAKAKTPLPPPTPQPTDTSKQSASEKVALNEQNYIRTKTPSTVSQSRPSSHHPSKELQEILSKLGTLNERHEQLKDIVDQIRLELNRKPSNQSSQQSFKLPDDFAEKIDEIRDFKSILEDLKKKFNDETNKRFELEGLIANLNNSLDNIRDSLKECLKNTQLNKEDIMSLKEAIRMLDETKADKDWVRSEFERKADKRDLDQKVNKKTFDENFNEISHSVNDCKQKTDNLEEEFRKGNESIFKELENKLDRLELDGLKDQIEKQLKKLRKMQKESIQPVQVPMMNAEDDAAGLRKQLLRFHCISCDRPIDMTSGQVPIPALPAERGMRPIQTPRPYTTYELDQIRQFQKQQFLTEHNYDLFATVRQCGGSHTLTVPNKKLVKVNNPLVEESVSQPIVTQRSEVQLQGQDGHIYKGRIDARLPVEMRRQYKTSNQKNPLNNSYQNLRSVSDKENQDENPGDKLPVFTN</sequence>
<dbReference type="Proteomes" id="UP000276133">
    <property type="component" value="Unassembled WGS sequence"/>
</dbReference>
<feature type="domain" description="DUF4795" evidence="3">
    <location>
        <begin position="455"/>
        <end position="657"/>
    </location>
</feature>
<dbReference type="STRING" id="10195.A0A3M7S7P7"/>
<dbReference type="AlphaFoldDB" id="A0A3M7S7P7"/>
<feature type="coiled-coil region" evidence="1">
    <location>
        <begin position="174"/>
        <end position="222"/>
    </location>
</feature>
<feature type="coiled-coil region" evidence="1">
    <location>
        <begin position="378"/>
        <end position="405"/>
    </location>
</feature>
<feature type="region of interest" description="Disordered" evidence="2">
    <location>
        <begin position="311"/>
        <end position="378"/>
    </location>
</feature>
<evidence type="ECO:0000256" key="2">
    <source>
        <dbReference type="SAM" id="MobiDB-lite"/>
    </source>
</evidence>
<proteinExistence type="predicted"/>
<evidence type="ECO:0000256" key="1">
    <source>
        <dbReference type="SAM" id="Coils"/>
    </source>
</evidence>
<name>A0A3M7S7P7_BRAPC</name>
<accession>A0A3M7S7P7</accession>
<dbReference type="Gene3D" id="1.10.287.1490">
    <property type="match status" value="1"/>
</dbReference>
<dbReference type="PANTHER" id="PTHR47080:SF1">
    <property type="entry name" value="CHROMOSOME 16 OPEN READING FRAME 96"/>
    <property type="match status" value="1"/>
</dbReference>
<organism evidence="4 5">
    <name type="scientific">Brachionus plicatilis</name>
    <name type="common">Marine rotifer</name>
    <name type="synonym">Brachionus muelleri</name>
    <dbReference type="NCBI Taxonomy" id="10195"/>
    <lineage>
        <taxon>Eukaryota</taxon>
        <taxon>Metazoa</taxon>
        <taxon>Spiralia</taxon>
        <taxon>Gnathifera</taxon>
        <taxon>Rotifera</taxon>
        <taxon>Eurotatoria</taxon>
        <taxon>Monogononta</taxon>
        <taxon>Pseudotrocha</taxon>
        <taxon>Ploima</taxon>
        <taxon>Brachionidae</taxon>
        <taxon>Brachionus</taxon>
    </lineage>
</organism>
<keyword evidence="5" id="KW-1185">Reference proteome</keyword>
<feature type="coiled-coil region" evidence="1">
    <location>
        <begin position="556"/>
        <end position="595"/>
    </location>
</feature>
<dbReference type="EMBL" id="REGN01001887">
    <property type="protein sequence ID" value="RNA31853.1"/>
    <property type="molecule type" value="Genomic_DNA"/>
</dbReference>
<reference evidence="4 5" key="1">
    <citation type="journal article" date="2018" name="Sci. Rep.">
        <title>Genomic signatures of local adaptation to the degree of environmental predictability in rotifers.</title>
        <authorList>
            <person name="Franch-Gras L."/>
            <person name="Hahn C."/>
            <person name="Garcia-Roger E.M."/>
            <person name="Carmona M.J."/>
            <person name="Serra M."/>
            <person name="Gomez A."/>
        </authorList>
    </citation>
    <scope>NUCLEOTIDE SEQUENCE [LARGE SCALE GENOMIC DNA]</scope>
    <source>
        <strain evidence="4">HYR1</strain>
    </source>
</reference>
<evidence type="ECO:0000313" key="5">
    <source>
        <dbReference type="Proteomes" id="UP000276133"/>
    </source>
</evidence>
<feature type="region of interest" description="Disordered" evidence="2">
    <location>
        <begin position="768"/>
        <end position="788"/>
    </location>
</feature>
<evidence type="ECO:0000313" key="4">
    <source>
        <dbReference type="EMBL" id="RNA31853.1"/>
    </source>
</evidence>
<feature type="compositionally biased region" description="Polar residues" evidence="2">
    <location>
        <begin position="340"/>
        <end position="369"/>
    </location>
</feature>
<dbReference type="Pfam" id="PF16043">
    <property type="entry name" value="DUF4795"/>
    <property type="match status" value="1"/>
</dbReference>
<dbReference type="PANTHER" id="PTHR47080">
    <property type="entry name" value="CHROMOSOME 16 OPEN READING FRAME 96"/>
    <property type="match status" value="1"/>
</dbReference>
<dbReference type="InterPro" id="IPR032013">
    <property type="entry name" value="DUF4795"/>
</dbReference>
<gene>
    <name evidence="4" type="ORF">BpHYR1_007045</name>
</gene>
<feature type="coiled-coil region" evidence="1">
    <location>
        <begin position="432"/>
        <end position="480"/>
    </location>
</feature>
<comment type="caution">
    <text evidence="4">The sequence shown here is derived from an EMBL/GenBank/DDBJ whole genome shotgun (WGS) entry which is preliminary data.</text>
</comment>
<keyword evidence="1" id="KW-0175">Coiled coil</keyword>
<protein>
    <submittedName>
        <fullName evidence="4">Glutamine-rich 2-like isoform X4</fullName>
    </submittedName>
</protein>
<evidence type="ECO:0000259" key="3">
    <source>
        <dbReference type="Pfam" id="PF16043"/>
    </source>
</evidence>